<evidence type="ECO:0000313" key="1">
    <source>
        <dbReference type="EMBL" id="OCK87864.1"/>
    </source>
</evidence>
<gene>
    <name evidence="1" type="ORF">K441DRAFT_592039</name>
</gene>
<proteinExistence type="predicted"/>
<reference evidence="1 2" key="1">
    <citation type="journal article" date="2016" name="Nat. Commun.">
        <title>Ectomycorrhizal ecology is imprinted in the genome of the dominant symbiotic fungus Cenococcum geophilum.</title>
        <authorList>
            <consortium name="DOE Joint Genome Institute"/>
            <person name="Peter M."/>
            <person name="Kohler A."/>
            <person name="Ohm R.A."/>
            <person name="Kuo A."/>
            <person name="Krutzmann J."/>
            <person name="Morin E."/>
            <person name="Arend M."/>
            <person name="Barry K.W."/>
            <person name="Binder M."/>
            <person name="Choi C."/>
            <person name="Clum A."/>
            <person name="Copeland A."/>
            <person name="Grisel N."/>
            <person name="Haridas S."/>
            <person name="Kipfer T."/>
            <person name="LaButti K."/>
            <person name="Lindquist E."/>
            <person name="Lipzen A."/>
            <person name="Maire R."/>
            <person name="Meier B."/>
            <person name="Mihaltcheva S."/>
            <person name="Molinier V."/>
            <person name="Murat C."/>
            <person name="Poggeler S."/>
            <person name="Quandt C.A."/>
            <person name="Sperisen C."/>
            <person name="Tritt A."/>
            <person name="Tisserant E."/>
            <person name="Crous P.W."/>
            <person name="Henrissat B."/>
            <person name="Nehls U."/>
            <person name="Egli S."/>
            <person name="Spatafora J.W."/>
            <person name="Grigoriev I.V."/>
            <person name="Martin F.M."/>
        </authorList>
    </citation>
    <scope>NUCLEOTIDE SEQUENCE [LARGE SCALE GENOMIC DNA]</scope>
    <source>
        <strain evidence="1 2">1.58</strain>
    </source>
</reference>
<name>A0ACC8EQD4_9PEZI</name>
<dbReference type="EMBL" id="KV748253">
    <property type="protein sequence ID" value="OCK87864.1"/>
    <property type="molecule type" value="Genomic_DNA"/>
</dbReference>
<protein>
    <submittedName>
        <fullName evidence="1">ABC bile acid transporter</fullName>
    </submittedName>
</protein>
<evidence type="ECO:0000313" key="2">
    <source>
        <dbReference type="Proteomes" id="UP000250078"/>
    </source>
</evidence>
<keyword evidence="2" id="KW-1185">Reference proteome</keyword>
<accession>A0ACC8EQD4</accession>
<dbReference type="Proteomes" id="UP000250078">
    <property type="component" value="Unassembled WGS sequence"/>
</dbReference>
<organism evidence="1 2">
    <name type="scientific">Cenococcum geophilum 1.58</name>
    <dbReference type="NCBI Taxonomy" id="794803"/>
    <lineage>
        <taxon>Eukaryota</taxon>
        <taxon>Fungi</taxon>
        <taxon>Dikarya</taxon>
        <taxon>Ascomycota</taxon>
        <taxon>Pezizomycotina</taxon>
        <taxon>Dothideomycetes</taxon>
        <taxon>Pleosporomycetidae</taxon>
        <taxon>Gloniales</taxon>
        <taxon>Gloniaceae</taxon>
        <taxon>Cenococcum</taxon>
    </lineage>
</organism>
<sequence>MESVWSISNTVHTSGLIFAIALSGLPGARVFSWLRRSDLQCQPSELPQQYQDEDGEASVDSTRSFADRLQRVAFACSAFIGSTAAFARYILTLNTGKSLDRALQFGIWSCLMLQSLALFTEPTAPARFSIALQGSANCLNVLCALAMDIYANTIDWNSFDWRDRLLIFVEFAAVGIACLHGVLLPRRPDVFWKGSLVDRQFTSSWLCRLSFSWPWSALRAAPGKTTFGIDGLPELDRKTRSRYLLQRFQYDSARTGAISPLWKTLAFSYRRELLRQLALTIIGSTISFAPQIMLLGVLRAMENEMGDDNRLATLAPWVCTLGLSIVISASVQQWNIWFSSMDLGLKMQKQLTMVLFDKLLRARGSSLNSPNRPEQDDKSSNPNASGHNIINLIAVDTQQVGNCVRGMYRGYEAFIKLVIAGILIGRLMGWQSLVAGTAFVLLLFAINVYIAKQHSHNQSILMAYKDSRMAVVTEALQGVRQIKFSGWENSWERGILQQRERELNAQWTVSQWTIAAQTIYTIGPILLSVVTIAIHVYISGDLKPSIAFTSLSVLGSVETSLGVIPEIQSSWLGASISIKRLQSYLQTPESRFLSTVDDQIILERATIRWPGSGPNSFSLSDLTLRFPSHALSVIEGPTRSGKSLLLAAILGECDLVRGAVKKPSESAIAYVAQTPWIENASITDNILFGCPMNLERYRQVVHACALNKDLAAFTEGDRTEIGPKGVNLSGGQRSRIALARALYSQASILVMDDIFSAVDAHTAQHLCKHVLGGPLVKSRTLILVSHHLSLCAPHADYIVSLTRHGKYKAGPATGLARPDFVDALYAEKGIEEEIEEACISEEGFETESTSLCRLSSLGSFDGFERASCESSSIPRRYIEDEEQRTVGLLHWILLQYLRQIGNVWYGVFVVLVYMGYVGSVVGQSWWVARWAHQNTGSSPRTTTSVIDNSLTWHLGIYIGFSGLACVAGTLRNFLTLSSAICAARRLFVMLQHSVLYAPLDFLDRNPPGRILNRFSSDTDVLDSQIGQVLGGALISALELLAIFVVGTSASWWILPISMVMFLFCVHSAYRFYEAARNLKQLDSISRSPVLERFSSTIEGLPTIRALGLQESYRHKLATQVDDNTRAVWNLWLVNCWFGYRMVLIGAAFVTVATFAIISVPGTTAAMTGFALSFLLRYTSVVSAFIRGYINLELALTSVDRVLEYAQIPSEKYDGVAVPAAWPDQGLLNVSHLVVRYSPYLQPALDRVSFQLLPNQRIGVLGRTGAGKTSLTMALFRFLEAEQGSIMLDGIDISGVPLQQLRQRMAIIPQDPHLFSGTVRSNLDPFDAYDDLDLLHALECVHWTHIETKTDNESILSSSASQPSSSQTTVVGLDTDLQKQWVSPLDEEIIDSGRNLSQGQRQQLCLARAIASRPKILIMDEATSSIDQRTDALIQKSIRESFGRGFTSLLVIAHRVSTVLDFDRILVLDKGRVVEFGSPRDLIQRVGGHFRTLVEDSGHTGVAELLDV</sequence>